<dbReference type="InterPro" id="IPR038495">
    <property type="entry name" value="ATPase_E_C"/>
</dbReference>
<dbReference type="RefSeq" id="WP_349230069.1">
    <property type="nucleotide sequence ID" value="NZ_JBBMFJ010000029.1"/>
</dbReference>
<dbReference type="EMBL" id="JBBMFJ010000029">
    <property type="protein sequence ID" value="MEQ2564016.1"/>
    <property type="molecule type" value="Genomic_DNA"/>
</dbReference>
<dbReference type="Proteomes" id="UP001437460">
    <property type="component" value="Unassembled WGS sequence"/>
</dbReference>
<name>A0ABV1HPN5_9FIRM</name>
<proteinExistence type="predicted"/>
<dbReference type="SUPFAM" id="SSF160527">
    <property type="entry name" value="V-type ATPase subunit E-like"/>
    <property type="match status" value="1"/>
</dbReference>
<comment type="caution">
    <text evidence="1">The sequence shown here is derived from an EMBL/GenBank/DDBJ whole genome shotgun (WGS) entry which is preliminary data.</text>
</comment>
<evidence type="ECO:0000313" key="1">
    <source>
        <dbReference type="EMBL" id="MEQ2564016.1"/>
    </source>
</evidence>
<accession>A0ABV1HPN5</accession>
<dbReference type="Gene3D" id="3.30.2320.30">
    <property type="entry name" value="ATP synthase, E subunit, C-terminal"/>
    <property type="match status" value="1"/>
</dbReference>
<evidence type="ECO:0000313" key="2">
    <source>
        <dbReference type="Proteomes" id="UP001437460"/>
    </source>
</evidence>
<keyword evidence="2" id="KW-1185">Reference proteome</keyword>
<gene>
    <name evidence="1" type="ORF">WMO41_12725</name>
</gene>
<organism evidence="1 2">
    <name type="scientific">Ventrimonas faecis</name>
    <dbReference type="NCBI Taxonomy" id="3133170"/>
    <lineage>
        <taxon>Bacteria</taxon>
        <taxon>Bacillati</taxon>
        <taxon>Bacillota</taxon>
        <taxon>Clostridia</taxon>
        <taxon>Lachnospirales</taxon>
        <taxon>Lachnospiraceae</taxon>
        <taxon>Ventrimonas</taxon>
    </lineage>
</organism>
<sequence length="204" mass="23893">MTNLTTEEKLQHFLDTCMEDARVRSGRMLDEYMTALEKTFEEHKADTRRREKLQLSQETEKIEREINKQLAVGQIDIRRTLGRKQEELKDKLFVELRDMLANYLETQDYQRLLERQVKHAVEFAGDDQVIIYLDPVDEDKLNRLALHNGNAELRISEYSFTGGTRAVIPARHILIDNSFQTKLEEAREKFHFDLSLTEGGNGHV</sequence>
<reference evidence="1 2" key="1">
    <citation type="submission" date="2024-03" db="EMBL/GenBank/DDBJ databases">
        <title>Human intestinal bacterial collection.</title>
        <authorList>
            <person name="Pauvert C."/>
            <person name="Hitch T.C.A."/>
            <person name="Clavel T."/>
        </authorList>
    </citation>
    <scope>NUCLEOTIDE SEQUENCE [LARGE SCALE GENOMIC DNA]</scope>
    <source>
        <strain evidence="1 2">CLA-AP-H27</strain>
    </source>
</reference>
<protein>
    <submittedName>
        <fullName evidence="1">V-type ATP synthase subunit E</fullName>
    </submittedName>
</protein>